<dbReference type="OrthoDB" id="2941457at2"/>
<proteinExistence type="predicted"/>
<evidence type="ECO:0000313" key="2">
    <source>
        <dbReference type="Proteomes" id="UP000184612"/>
    </source>
</evidence>
<dbReference type="RefSeq" id="WP_073589254.1">
    <property type="nucleotide sequence ID" value="NZ_FRFD01000007.1"/>
</dbReference>
<name>A0A1M7YBW5_9FIRM</name>
<sequence length="69" mass="8119">MDEKRYYTTVQGDMWDSIAYQFYGDTKYIGLLLQNNIDLLDAFVFSAGTSVYIPELPEEDEEDVPEWRL</sequence>
<gene>
    <name evidence="1" type="ORF">SAMN02745217_02566</name>
</gene>
<dbReference type="EMBL" id="FRFD01000007">
    <property type="protein sequence ID" value="SHO50066.1"/>
    <property type="molecule type" value="Genomic_DNA"/>
</dbReference>
<protein>
    <submittedName>
        <fullName evidence="1">Phage Tail Protein X</fullName>
    </submittedName>
</protein>
<organism evidence="1 2">
    <name type="scientific">Anaerocolumna xylanovorans DSM 12503</name>
    <dbReference type="NCBI Taxonomy" id="1121345"/>
    <lineage>
        <taxon>Bacteria</taxon>
        <taxon>Bacillati</taxon>
        <taxon>Bacillota</taxon>
        <taxon>Clostridia</taxon>
        <taxon>Lachnospirales</taxon>
        <taxon>Lachnospiraceae</taxon>
        <taxon>Anaerocolumna</taxon>
    </lineage>
</organism>
<dbReference type="Proteomes" id="UP000184612">
    <property type="component" value="Unassembled WGS sequence"/>
</dbReference>
<reference evidence="1 2" key="1">
    <citation type="submission" date="2016-12" db="EMBL/GenBank/DDBJ databases">
        <authorList>
            <person name="Song W.-J."/>
            <person name="Kurnit D.M."/>
        </authorList>
    </citation>
    <scope>NUCLEOTIDE SEQUENCE [LARGE SCALE GENOMIC DNA]</scope>
    <source>
        <strain evidence="1 2">DSM 12503</strain>
    </source>
</reference>
<evidence type="ECO:0000313" key="1">
    <source>
        <dbReference type="EMBL" id="SHO50066.1"/>
    </source>
</evidence>
<dbReference type="InterPro" id="IPR008861">
    <property type="entry name" value="GpX-like"/>
</dbReference>
<dbReference type="Pfam" id="PF05489">
    <property type="entry name" value="Phage_tail_X"/>
    <property type="match status" value="1"/>
</dbReference>
<dbReference type="STRING" id="1121345.SAMN02745217_02566"/>
<keyword evidence="2" id="KW-1185">Reference proteome</keyword>
<dbReference type="AlphaFoldDB" id="A0A1M7YBW5"/>
<accession>A0A1M7YBW5</accession>